<sequence>MYVRSGRRLLVIAVGVVVSGFIGKAVYEALPGDMGSDHINVVCNEVVIGRFDGDGSIDDTKNKTRKCSSGMRAISTNYVVLDDDVYWMSQVRYKEKPCITGAGDASGAISNLSFSCLFSKQGQINSIEARELHLVAHNSPAFQSMEGSLKGLTDWQLDQLAYYAKDDSSVYYRGRKLKGAKPNDFSVIFPFGDDKRWYKYPVAVSGKEKFIGGMGVGNIDLYNFRLFIPVACPGHGLSVCTSYKDVNVFFEYGNWDQGLLGQVGDDVIFLYTYGVERFADMASLDTFMFATSKKMYLYTKAQFYELGTQYPFDRKLIPMDMNDFENNRW</sequence>
<proteinExistence type="predicted"/>
<evidence type="ECO:0000256" key="1">
    <source>
        <dbReference type="SAM" id="Phobius"/>
    </source>
</evidence>
<keyword evidence="1" id="KW-0812">Transmembrane</keyword>
<comment type="caution">
    <text evidence="2">The sequence shown here is derived from an EMBL/GenBank/DDBJ whole genome shotgun (WGS) entry which is preliminary data.</text>
</comment>
<keyword evidence="1" id="KW-0472">Membrane</keyword>
<dbReference type="Proteomes" id="UP000050523">
    <property type="component" value="Unassembled WGS sequence"/>
</dbReference>
<name>A0AA40P7D0_9PSED</name>
<dbReference type="RefSeq" id="WP_054997221.1">
    <property type="nucleotide sequence ID" value="NZ_JANAKH010000001.1"/>
</dbReference>
<reference evidence="2 3" key="1">
    <citation type="submission" date="2015-09" db="EMBL/GenBank/DDBJ databases">
        <title>Genome announcement of multiple Pseudomonas syringae strains.</title>
        <authorList>
            <person name="Thakur S."/>
            <person name="Wang P.W."/>
            <person name="Gong Y."/>
            <person name="Weir B.S."/>
            <person name="Guttman D.S."/>
        </authorList>
    </citation>
    <scope>NUCLEOTIDE SEQUENCE [LARGE SCALE GENOMIC DNA]</scope>
    <source>
        <strain evidence="2 3">ICMP9151</strain>
    </source>
</reference>
<protein>
    <recommendedName>
        <fullName evidence="4">DKNYY family protein</fullName>
    </recommendedName>
</protein>
<evidence type="ECO:0000313" key="2">
    <source>
        <dbReference type="EMBL" id="KPZ05994.1"/>
    </source>
</evidence>
<evidence type="ECO:0008006" key="4">
    <source>
        <dbReference type="Google" id="ProtNLM"/>
    </source>
</evidence>
<gene>
    <name evidence="2" type="ORF">ALO43_01782</name>
</gene>
<dbReference type="AlphaFoldDB" id="A0AA40P7D0"/>
<evidence type="ECO:0000313" key="3">
    <source>
        <dbReference type="Proteomes" id="UP000050523"/>
    </source>
</evidence>
<accession>A0AA40P7D0</accession>
<keyword evidence="1" id="KW-1133">Transmembrane helix</keyword>
<feature type="transmembrane region" description="Helical" evidence="1">
    <location>
        <begin position="9"/>
        <end position="27"/>
    </location>
</feature>
<organism evidence="2 3">
    <name type="scientific">Pseudomonas tremae</name>
    <dbReference type="NCBI Taxonomy" id="200454"/>
    <lineage>
        <taxon>Bacteria</taxon>
        <taxon>Pseudomonadati</taxon>
        <taxon>Pseudomonadota</taxon>
        <taxon>Gammaproteobacteria</taxon>
        <taxon>Pseudomonadales</taxon>
        <taxon>Pseudomonadaceae</taxon>
        <taxon>Pseudomonas</taxon>
    </lineage>
</organism>
<dbReference type="EMBL" id="LJRO01000074">
    <property type="protein sequence ID" value="KPZ05994.1"/>
    <property type="molecule type" value="Genomic_DNA"/>
</dbReference>